<keyword evidence="2" id="KW-0472">Membrane</keyword>
<evidence type="ECO:0000313" key="3">
    <source>
        <dbReference type="EMBL" id="MDQ0316263.1"/>
    </source>
</evidence>
<evidence type="ECO:0000256" key="2">
    <source>
        <dbReference type="SAM" id="Phobius"/>
    </source>
</evidence>
<protein>
    <submittedName>
        <fullName evidence="3">Uncharacterized protein</fullName>
    </submittedName>
</protein>
<sequence>MNRDRELVLFLVRHWLVGAAATVVVVAALFATDLAGIRGLVMESPNPVLPTVMLLFGFLVTLTSASMGAAIMSLGDTDRHPPQRPHRAPSGAIPALVPVVVRPRR</sequence>
<keyword evidence="4" id="KW-1185">Reference proteome</keyword>
<evidence type="ECO:0000256" key="1">
    <source>
        <dbReference type="SAM" id="MobiDB-lite"/>
    </source>
</evidence>
<keyword evidence="2" id="KW-0812">Transmembrane</keyword>
<dbReference type="Proteomes" id="UP001229244">
    <property type="component" value="Unassembled WGS sequence"/>
</dbReference>
<dbReference type="EMBL" id="JAUSUL010000002">
    <property type="protein sequence ID" value="MDQ0316263.1"/>
    <property type="molecule type" value="Genomic_DNA"/>
</dbReference>
<dbReference type="RefSeq" id="WP_306886092.1">
    <property type="nucleotide sequence ID" value="NZ_JAUSUL010000002.1"/>
</dbReference>
<proteinExistence type="predicted"/>
<feature type="region of interest" description="Disordered" evidence="1">
    <location>
        <begin position="73"/>
        <end position="94"/>
    </location>
</feature>
<accession>A0AAE3VQT8</accession>
<feature type="transmembrane region" description="Helical" evidence="2">
    <location>
        <begin position="51"/>
        <end position="74"/>
    </location>
</feature>
<dbReference type="AlphaFoldDB" id="A0AAE3VQT8"/>
<feature type="transmembrane region" description="Helical" evidence="2">
    <location>
        <begin position="7"/>
        <end position="31"/>
    </location>
</feature>
<evidence type="ECO:0000313" key="4">
    <source>
        <dbReference type="Proteomes" id="UP001229244"/>
    </source>
</evidence>
<keyword evidence="2" id="KW-1133">Transmembrane helix</keyword>
<name>A0AAE3VQT8_9HYPH</name>
<organism evidence="3 4">
    <name type="scientific">Amorphus orientalis</name>
    <dbReference type="NCBI Taxonomy" id="649198"/>
    <lineage>
        <taxon>Bacteria</taxon>
        <taxon>Pseudomonadati</taxon>
        <taxon>Pseudomonadota</taxon>
        <taxon>Alphaproteobacteria</taxon>
        <taxon>Hyphomicrobiales</taxon>
        <taxon>Amorphaceae</taxon>
        <taxon>Amorphus</taxon>
    </lineage>
</organism>
<reference evidence="3" key="1">
    <citation type="submission" date="2023-07" db="EMBL/GenBank/DDBJ databases">
        <title>Genomic Encyclopedia of Type Strains, Phase IV (KMG-IV): sequencing the most valuable type-strain genomes for metagenomic binning, comparative biology and taxonomic classification.</title>
        <authorList>
            <person name="Goeker M."/>
        </authorList>
    </citation>
    <scope>NUCLEOTIDE SEQUENCE</scope>
    <source>
        <strain evidence="3">DSM 21202</strain>
    </source>
</reference>
<comment type="caution">
    <text evidence="3">The sequence shown here is derived from an EMBL/GenBank/DDBJ whole genome shotgun (WGS) entry which is preliminary data.</text>
</comment>
<gene>
    <name evidence="3" type="ORF">J2S73_002720</name>
</gene>